<dbReference type="AlphaFoldDB" id="A0A6A4E6G7"/>
<evidence type="ECO:0000313" key="6">
    <source>
        <dbReference type="Proteomes" id="UP000434957"/>
    </source>
</evidence>
<keyword evidence="6" id="KW-1185">Reference proteome</keyword>
<dbReference type="Proteomes" id="UP000435112">
    <property type="component" value="Unassembled WGS sequence"/>
</dbReference>
<dbReference type="OrthoDB" id="10302955at2759"/>
<dbReference type="EMBL" id="QXFT01001456">
    <property type="protein sequence ID" value="KAE9318170.1"/>
    <property type="molecule type" value="Genomic_DNA"/>
</dbReference>
<evidence type="ECO:0000313" key="7">
    <source>
        <dbReference type="Proteomes" id="UP000435112"/>
    </source>
</evidence>
<protein>
    <recommendedName>
        <fullName evidence="8">Secreted protein</fullName>
    </recommendedName>
</protein>
<dbReference type="EMBL" id="QXFU01002724">
    <property type="protein sequence ID" value="KAE8982244.1"/>
    <property type="molecule type" value="Genomic_DNA"/>
</dbReference>
<dbReference type="EMBL" id="QXFV01001678">
    <property type="protein sequence ID" value="KAE9000590.1"/>
    <property type="molecule type" value="Genomic_DNA"/>
</dbReference>
<feature type="chain" id="PRO_5036167480" description="Secreted protein" evidence="1">
    <location>
        <begin position="23"/>
        <end position="99"/>
    </location>
</feature>
<keyword evidence="1" id="KW-0732">Signal</keyword>
<evidence type="ECO:0000313" key="4">
    <source>
        <dbReference type="EMBL" id="KAE9318170.1"/>
    </source>
</evidence>
<comment type="caution">
    <text evidence="4">The sequence shown here is derived from an EMBL/GenBank/DDBJ whole genome shotgun (WGS) entry which is preliminary data.</text>
</comment>
<evidence type="ECO:0000256" key="1">
    <source>
        <dbReference type="SAM" id="SignalP"/>
    </source>
</evidence>
<evidence type="ECO:0000313" key="3">
    <source>
        <dbReference type="EMBL" id="KAE9000590.1"/>
    </source>
</evidence>
<gene>
    <name evidence="3" type="ORF">PR001_g18755</name>
    <name evidence="2" type="ORF">PR002_g23584</name>
    <name evidence="4" type="ORF">PR003_g18302</name>
</gene>
<organism evidence="4 6">
    <name type="scientific">Phytophthora rubi</name>
    <dbReference type="NCBI Taxonomy" id="129364"/>
    <lineage>
        <taxon>Eukaryota</taxon>
        <taxon>Sar</taxon>
        <taxon>Stramenopiles</taxon>
        <taxon>Oomycota</taxon>
        <taxon>Peronosporomycetes</taxon>
        <taxon>Peronosporales</taxon>
        <taxon>Peronosporaceae</taxon>
        <taxon>Phytophthora</taxon>
    </lineage>
</organism>
<accession>A0A6A4E6G7</accession>
<name>A0A6A4E6G7_9STRA</name>
<dbReference type="Proteomes" id="UP000434957">
    <property type="component" value="Unassembled WGS sequence"/>
</dbReference>
<evidence type="ECO:0000313" key="5">
    <source>
        <dbReference type="Proteomes" id="UP000429607"/>
    </source>
</evidence>
<sequence length="99" mass="10161">MPLCAYADASLLFSFLVPPLESLPSPHGTGSCCSVKLLCCTTCAPSAAVSTRTCSCLQAHVYTYSSPVHGADGAATKQAYQMLISVAPQSPGTAHRAPS</sequence>
<feature type="signal peptide" evidence="1">
    <location>
        <begin position="1"/>
        <end position="22"/>
    </location>
</feature>
<proteinExistence type="predicted"/>
<evidence type="ECO:0008006" key="8">
    <source>
        <dbReference type="Google" id="ProtNLM"/>
    </source>
</evidence>
<reference evidence="4 6" key="1">
    <citation type="submission" date="2018-08" db="EMBL/GenBank/DDBJ databases">
        <title>Genomic investigation of the strawberry pathogen Phytophthora fragariae indicates pathogenicity is determined by transcriptional variation in three key races.</title>
        <authorList>
            <person name="Adams T.M."/>
            <person name="Armitage A.D."/>
            <person name="Sobczyk M.K."/>
            <person name="Bates H.J."/>
            <person name="Dunwell J.M."/>
            <person name="Nellist C.F."/>
            <person name="Harrison R.J."/>
        </authorList>
    </citation>
    <scope>NUCLEOTIDE SEQUENCE [LARGE SCALE GENOMIC DNA]</scope>
    <source>
        <strain evidence="3 5">SCRP249</strain>
        <strain evidence="2 7">SCRP324</strain>
        <strain evidence="4 6">SCRP333</strain>
    </source>
</reference>
<evidence type="ECO:0000313" key="2">
    <source>
        <dbReference type="EMBL" id="KAE8982244.1"/>
    </source>
</evidence>
<dbReference type="Proteomes" id="UP000429607">
    <property type="component" value="Unassembled WGS sequence"/>
</dbReference>